<sequence>MSGGGVSMAGMDQREMAHNSGWSVDAGGTVRLDAVDQPEQDAVDQPE</sequence>
<keyword evidence="3" id="KW-1185">Reference proteome</keyword>
<dbReference type="Proteomes" id="UP000198891">
    <property type="component" value="Unassembled WGS sequence"/>
</dbReference>
<gene>
    <name evidence="2" type="ORF">SAMN05216554_1653</name>
</gene>
<dbReference type="AlphaFoldDB" id="A0A1H3N1C6"/>
<accession>A0A1H3N1C6</accession>
<proteinExistence type="predicted"/>
<evidence type="ECO:0000313" key="2">
    <source>
        <dbReference type="EMBL" id="SDY82761.1"/>
    </source>
</evidence>
<feature type="compositionally biased region" description="Acidic residues" evidence="1">
    <location>
        <begin position="36"/>
        <end position="47"/>
    </location>
</feature>
<protein>
    <submittedName>
        <fullName evidence="2">Uncharacterized protein</fullName>
    </submittedName>
</protein>
<reference evidence="2 3" key="1">
    <citation type="submission" date="2016-10" db="EMBL/GenBank/DDBJ databases">
        <authorList>
            <person name="de Groot N.N."/>
        </authorList>
    </citation>
    <scope>NUCLEOTIDE SEQUENCE [LARGE SCALE GENOMIC DNA]</scope>
    <source>
        <strain evidence="2 3">CGMCC 4.3491</strain>
    </source>
</reference>
<evidence type="ECO:0000256" key="1">
    <source>
        <dbReference type="SAM" id="MobiDB-lite"/>
    </source>
</evidence>
<dbReference type="EMBL" id="FNPZ01000001">
    <property type="protein sequence ID" value="SDY82761.1"/>
    <property type="molecule type" value="Genomic_DNA"/>
</dbReference>
<dbReference type="STRING" id="381665.SAMN05216554_1653"/>
<feature type="region of interest" description="Disordered" evidence="1">
    <location>
        <begin position="1"/>
        <end position="47"/>
    </location>
</feature>
<organism evidence="2 3">
    <name type="scientific">Herbiconiux ginsengi</name>
    <dbReference type="NCBI Taxonomy" id="381665"/>
    <lineage>
        <taxon>Bacteria</taxon>
        <taxon>Bacillati</taxon>
        <taxon>Actinomycetota</taxon>
        <taxon>Actinomycetes</taxon>
        <taxon>Micrococcales</taxon>
        <taxon>Microbacteriaceae</taxon>
        <taxon>Herbiconiux</taxon>
    </lineage>
</organism>
<name>A0A1H3N1C6_9MICO</name>
<evidence type="ECO:0000313" key="3">
    <source>
        <dbReference type="Proteomes" id="UP000198891"/>
    </source>
</evidence>